<gene>
    <name evidence="1" type="ORF">GCM10010121_042710</name>
</gene>
<name>A0A917NTG9_9ACTN</name>
<reference evidence="1" key="2">
    <citation type="submission" date="2020-09" db="EMBL/GenBank/DDBJ databases">
        <authorList>
            <person name="Sun Q."/>
            <person name="Ohkuma M."/>
        </authorList>
    </citation>
    <scope>NUCLEOTIDE SEQUENCE</scope>
    <source>
        <strain evidence="1">JCM 3086</strain>
    </source>
</reference>
<dbReference type="EMBL" id="BMQA01000013">
    <property type="protein sequence ID" value="GGJ26965.1"/>
    <property type="molecule type" value="Genomic_DNA"/>
</dbReference>
<protein>
    <submittedName>
        <fullName evidence="1">Uncharacterized protein</fullName>
    </submittedName>
</protein>
<evidence type="ECO:0000313" key="1">
    <source>
        <dbReference type="EMBL" id="GGJ26965.1"/>
    </source>
</evidence>
<dbReference type="Proteomes" id="UP000657574">
    <property type="component" value="Unassembled WGS sequence"/>
</dbReference>
<dbReference type="RefSeq" id="WP_189312820.1">
    <property type="nucleotide sequence ID" value="NZ_BMQA01000013.1"/>
</dbReference>
<evidence type="ECO:0000313" key="2">
    <source>
        <dbReference type="Proteomes" id="UP000657574"/>
    </source>
</evidence>
<comment type="caution">
    <text evidence="1">The sequence shown here is derived from an EMBL/GenBank/DDBJ whole genome shotgun (WGS) entry which is preliminary data.</text>
</comment>
<keyword evidence="2" id="KW-1185">Reference proteome</keyword>
<dbReference type="AlphaFoldDB" id="A0A917NTG9"/>
<sequence length="47" mass="4886">MDHRALAHYGGDVTHADVQPLKRRAVLARYGADNQSEGAAGPAEAAA</sequence>
<proteinExistence type="predicted"/>
<accession>A0A917NTG9</accession>
<reference evidence="1" key="1">
    <citation type="journal article" date="2014" name="Int. J. Syst. Evol. Microbiol.">
        <title>Complete genome sequence of Corynebacterium casei LMG S-19264T (=DSM 44701T), isolated from a smear-ripened cheese.</title>
        <authorList>
            <consortium name="US DOE Joint Genome Institute (JGI-PGF)"/>
            <person name="Walter F."/>
            <person name="Albersmeier A."/>
            <person name="Kalinowski J."/>
            <person name="Ruckert C."/>
        </authorList>
    </citation>
    <scope>NUCLEOTIDE SEQUENCE</scope>
    <source>
        <strain evidence="1">JCM 3086</strain>
    </source>
</reference>
<organism evidence="1 2">
    <name type="scientific">Streptomyces brasiliensis</name>
    <dbReference type="NCBI Taxonomy" id="1954"/>
    <lineage>
        <taxon>Bacteria</taxon>
        <taxon>Bacillati</taxon>
        <taxon>Actinomycetota</taxon>
        <taxon>Actinomycetes</taxon>
        <taxon>Kitasatosporales</taxon>
        <taxon>Streptomycetaceae</taxon>
        <taxon>Streptomyces</taxon>
    </lineage>
</organism>